<sequence>MKTIQERRHNGEVTWLWLQNYKDVNLLQQPTRELSGTYADRRYLRWDGKTICCLLDSPHPKLVQG</sequence>
<keyword evidence="2" id="KW-1185">Reference proteome</keyword>
<dbReference type="RefSeq" id="WP_245120337.1">
    <property type="nucleotide sequence ID" value="NZ_CP095061.1"/>
</dbReference>
<accession>A0ABY4G737</accession>
<organism evidence="1 2">
    <name type="scientific">Hymenobacter volaticus</name>
    <dbReference type="NCBI Taxonomy" id="2932254"/>
    <lineage>
        <taxon>Bacteria</taxon>
        <taxon>Pseudomonadati</taxon>
        <taxon>Bacteroidota</taxon>
        <taxon>Cytophagia</taxon>
        <taxon>Cytophagales</taxon>
        <taxon>Hymenobacteraceae</taxon>
        <taxon>Hymenobacter</taxon>
    </lineage>
</organism>
<name>A0ABY4G737_9BACT</name>
<dbReference type="EMBL" id="CP095061">
    <property type="protein sequence ID" value="UOQ66324.1"/>
    <property type="molecule type" value="Genomic_DNA"/>
</dbReference>
<dbReference type="Proteomes" id="UP000830401">
    <property type="component" value="Chromosome"/>
</dbReference>
<evidence type="ECO:0000313" key="2">
    <source>
        <dbReference type="Proteomes" id="UP000830401"/>
    </source>
</evidence>
<proteinExistence type="predicted"/>
<reference evidence="1" key="1">
    <citation type="submission" date="2022-04" db="EMBL/GenBank/DDBJ databases">
        <title>Hymenobacter sp. isolated from the air.</title>
        <authorList>
            <person name="Won M."/>
            <person name="Lee C.-M."/>
            <person name="Woen H.-Y."/>
            <person name="Kwon S.-W."/>
        </authorList>
    </citation>
    <scope>NUCLEOTIDE SEQUENCE</scope>
    <source>
        <strain evidence="1">5420S-77</strain>
    </source>
</reference>
<evidence type="ECO:0000313" key="1">
    <source>
        <dbReference type="EMBL" id="UOQ66324.1"/>
    </source>
</evidence>
<gene>
    <name evidence="1" type="ORF">MUN86_23040</name>
</gene>
<protein>
    <submittedName>
        <fullName evidence="1">Uncharacterized protein</fullName>
    </submittedName>
</protein>